<evidence type="ECO:0000256" key="5">
    <source>
        <dbReference type="ARBA" id="ARBA00022989"/>
    </source>
</evidence>
<dbReference type="AlphaFoldDB" id="A0A6J4I0G8"/>
<evidence type="ECO:0000256" key="2">
    <source>
        <dbReference type="ARBA" id="ARBA00010792"/>
    </source>
</evidence>
<evidence type="ECO:0000259" key="8">
    <source>
        <dbReference type="Pfam" id="PF09335"/>
    </source>
</evidence>
<feature type="transmembrane region" description="Helical" evidence="7">
    <location>
        <begin position="147"/>
        <end position="169"/>
    </location>
</feature>
<protein>
    <submittedName>
        <fullName evidence="9">DedA protein</fullName>
    </submittedName>
</protein>
<dbReference type="NCBIfam" id="NF008102">
    <property type="entry name" value="PRK10847.1"/>
    <property type="match status" value="1"/>
</dbReference>
<comment type="similarity">
    <text evidence="2 7">Belongs to the DedA family.</text>
</comment>
<dbReference type="InterPro" id="IPR032816">
    <property type="entry name" value="VTT_dom"/>
</dbReference>
<dbReference type="EMBL" id="CADCTO010000179">
    <property type="protein sequence ID" value="CAA9238974.1"/>
    <property type="molecule type" value="Genomic_DNA"/>
</dbReference>
<evidence type="ECO:0000256" key="1">
    <source>
        <dbReference type="ARBA" id="ARBA00004651"/>
    </source>
</evidence>
<dbReference type="InterPro" id="IPR058127">
    <property type="entry name" value="DedA"/>
</dbReference>
<keyword evidence="6 7" id="KW-0472">Membrane</keyword>
<keyword evidence="4 7" id="KW-0812">Transmembrane</keyword>
<sequence length="216" mass="23840">MDWILHVDDKLVELVARYGVWTYGILFAIIFAETGFVVTPFLPGDSLLFAAGVLSNKGSLNVVVLCVVLFVAAVLGDTVNYMIGQYFGARLTNNPKSRLIKREHLERTHAFFEKHGGKTIILARFVPIVRTFAPFVAGMGSMRYGQFVLFNVVGALLWVGLCVPAGYLFANQPFVRDRFELVVLAIVGLSVLPMVVEFILHKRNAARHGAAAKEAL</sequence>
<dbReference type="PANTHER" id="PTHR30353:SF0">
    <property type="entry name" value="TRANSMEMBRANE PROTEIN"/>
    <property type="match status" value="1"/>
</dbReference>
<feature type="transmembrane region" description="Helical" evidence="7">
    <location>
        <begin position="62"/>
        <end position="83"/>
    </location>
</feature>
<dbReference type="Pfam" id="PF09335">
    <property type="entry name" value="VTT_dom"/>
    <property type="match status" value="1"/>
</dbReference>
<feature type="domain" description="VTT" evidence="8">
    <location>
        <begin position="42"/>
        <end position="167"/>
    </location>
</feature>
<gene>
    <name evidence="9" type="ORF">AVDCRST_MAG63-1327</name>
</gene>
<feature type="transmembrane region" description="Helical" evidence="7">
    <location>
        <begin position="181"/>
        <end position="200"/>
    </location>
</feature>
<feature type="transmembrane region" description="Helical" evidence="7">
    <location>
        <begin position="20"/>
        <end position="42"/>
    </location>
</feature>
<dbReference type="InterPro" id="IPR032818">
    <property type="entry name" value="DedA-like"/>
</dbReference>
<evidence type="ECO:0000256" key="6">
    <source>
        <dbReference type="ARBA" id="ARBA00023136"/>
    </source>
</evidence>
<evidence type="ECO:0000256" key="7">
    <source>
        <dbReference type="RuleBase" id="RU367016"/>
    </source>
</evidence>
<reference evidence="9" key="1">
    <citation type="submission" date="2020-02" db="EMBL/GenBank/DDBJ databases">
        <authorList>
            <person name="Meier V. D."/>
        </authorList>
    </citation>
    <scope>NUCLEOTIDE SEQUENCE</scope>
    <source>
        <strain evidence="9">AVDCRST_MAG63</strain>
    </source>
</reference>
<evidence type="ECO:0000313" key="9">
    <source>
        <dbReference type="EMBL" id="CAA9238974.1"/>
    </source>
</evidence>
<dbReference type="GO" id="GO:0005886">
    <property type="term" value="C:plasma membrane"/>
    <property type="evidence" value="ECO:0007669"/>
    <property type="project" value="UniProtKB-SubCell"/>
</dbReference>
<organism evidence="9">
    <name type="scientific">uncultured Armatimonadetes bacterium</name>
    <dbReference type="NCBI Taxonomy" id="157466"/>
    <lineage>
        <taxon>Bacteria</taxon>
        <taxon>Bacillati</taxon>
        <taxon>Armatimonadota</taxon>
        <taxon>environmental samples</taxon>
    </lineage>
</organism>
<evidence type="ECO:0000256" key="4">
    <source>
        <dbReference type="ARBA" id="ARBA00022692"/>
    </source>
</evidence>
<comment type="subcellular location">
    <subcellularLocation>
        <location evidence="1 7">Cell membrane</location>
        <topology evidence="1 7">Multi-pass membrane protein</topology>
    </subcellularLocation>
</comment>
<evidence type="ECO:0000256" key="3">
    <source>
        <dbReference type="ARBA" id="ARBA00022475"/>
    </source>
</evidence>
<proteinExistence type="inferred from homology"/>
<name>A0A6J4I0G8_9BACT</name>
<keyword evidence="5 7" id="KW-1133">Transmembrane helix</keyword>
<dbReference type="PANTHER" id="PTHR30353">
    <property type="entry name" value="INNER MEMBRANE PROTEIN DEDA-RELATED"/>
    <property type="match status" value="1"/>
</dbReference>
<keyword evidence="3 7" id="KW-1003">Cell membrane</keyword>
<accession>A0A6J4I0G8</accession>